<keyword evidence="1 4" id="KW-0812">Transmembrane</keyword>
<dbReference type="GeneID" id="100898528"/>
<feature type="transmembrane region" description="Helical" evidence="4">
    <location>
        <begin position="216"/>
        <end position="234"/>
    </location>
</feature>
<feature type="transmembrane region" description="Helical" evidence="4">
    <location>
        <begin position="50"/>
        <end position="73"/>
    </location>
</feature>
<dbReference type="Pfam" id="PF07690">
    <property type="entry name" value="MFS_1"/>
    <property type="match status" value="1"/>
</dbReference>
<dbReference type="Gene3D" id="1.20.1250.20">
    <property type="entry name" value="MFS general substrate transporter like domains"/>
    <property type="match status" value="2"/>
</dbReference>
<dbReference type="SUPFAM" id="SSF103473">
    <property type="entry name" value="MFS general substrate transporter"/>
    <property type="match status" value="1"/>
</dbReference>
<name>A0AAJ7SFS5_9ACAR</name>
<dbReference type="KEGG" id="goe:100898528"/>
<evidence type="ECO:0000256" key="1">
    <source>
        <dbReference type="ARBA" id="ARBA00022692"/>
    </source>
</evidence>
<organism evidence="5 6">
    <name type="scientific">Galendromus occidentalis</name>
    <name type="common">western predatory mite</name>
    <dbReference type="NCBI Taxonomy" id="34638"/>
    <lineage>
        <taxon>Eukaryota</taxon>
        <taxon>Metazoa</taxon>
        <taxon>Ecdysozoa</taxon>
        <taxon>Arthropoda</taxon>
        <taxon>Chelicerata</taxon>
        <taxon>Arachnida</taxon>
        <taxon>Acari</taxon>
        <taxon>Parasitiformes</taxon>
        <taxon>Mesostigmata</taxon>
        <taxon>Gamasina</taxon>
        <taxon>Phytoseioidea</taxon>
        <taxon>Phytoseiidae</taxon>
        <taxon>Typhlodrominae</taxon>
        <taxon>Galendromus</taxon>
    </lineage>
</organism>
<dbReference type="InterPro" id="IPR011701">
    <property type="entry name" value="MFS"/>
</dbReference>
<dbReference type="InterPro" id="IPR036259">
    <property type="entry name" value="MFS_trans_sf"/>
</dbReference>
<feature type="transmembrane region" description="Helical" evidence="4">
    <location>
        <begin position="125"/>
        <end position="151"/>
    </location>
</feature>
<dbReference type="RefSeq" id="XP_028967834.1">
    <property type="nucleotide sequence ID" value="XM_029112001.1"/>
</dbReference>
<evidence type="ECO:0000313" key="5">
    <source>
        <dbReference type="Proteomes" id="UP000694867"/>
    </source>
</evidence>
<feature type="transmembrane region" description="Helical" evidence="4">
    <location>
        <begin position="305"/>
        <end position="325"/>
    </location>
</feature>
<evidence type="ECO:0000256" key="3">
    <source>
        <dbReference type="ARBA" id="ARBA00023136"/>
    </source>
</evidence>
<keyword evidence="6" id="KW-0762">Sugar transport</keyword>
<feature type="transmembrane region" description="Helical" evidence="4">
    <location>
        <begin position="246"/>
        <end position="267"/>
    </location>
</feature>
<dbReference type="Proteomes" id="UP000694867">
    <property type="component" value="Unplaced"/>
</dbReference>
<keyword evidence="6" id="KW-0813">Transport</keyword>
<feature type="transmembrane region" description="Helical" evidence="4">
    <location>
        <begin position="20"/>
        <end position="38"/>
    </location>
</feature>
<gene>
    <name evidence="6" type="primary">LOC100898528</name>
</gene>
<protein>
    <submittedName>
        <fullName evidence="6">Sodium-dependent glucose transporter 1</fullName>
    </submittedName>
</protein>
<sequence length="394" mass="43293">MISSVASLICGGFVYKYVNVKIILVLVLISGGIGTAIVPDFAPNYWIAHAGQFVTGFSTGALEVGCNVWLVQLWEDGVETVMQSYHVSFGVGAFVAPLLTTPFLAKQQDLTFFSSEAESAVNGTSHISIPFGVFGGLYSFMGLIVLFLMFFDRSVLRQEHEERIEEATARSGSRFEWTVVLLLYVYIFIEMIYEGIMTSMMTSYVVHRMNMTKKDGNFLLSVFSASYTAGRIVSMILSTRLKPNSILIMAQSITVFGAGVMLMLVSPVGQVQLTLWLCNGIIGFGLSSLYPTAFTWTIRFVDLKFIHMTVALASACTGGMLPAYIVAPYVMGSSIQMPIVCAMCALSMAGVSYAMLRTTRNRTPRLEQEDATLLIINATEGTDSDFAQRQEKEK</sequence>
<dbReference type="PANTHER" id="PTHR23121:SF9">
    <property type="entry name" value="SODIUM-DEPENDENT GLUCOSE TRANSPORTER 1"/>
    <property type="match status" value="1"/>
</dbReference>
<reference evidence="6" key="1">
    <citation type="submission" date="2025-08" db="UniProtKB">
        <authorList>
            <consortium name="RefSeq"/>
        </authorList>
    </citation>
    <scope>IDENTIFICATION</scope>
</reference>
<feature type="transmembrane region" description="Helical" evidence="4">
    <location>
        <begin position="85"/>
        <end position="105"/>
    </location>
</feature>
<feature type="transmembrane region" description="Helical" evidence="4">
    <location>
        <begin position="337"/>
        <end position="356"/>
    </location>
</feature>
<accession>A0AAJ7SFS5</accession>
<evidence type="ECO:0000313" key="6">
    <source>
        <dbReference type="RefSeq" id="XP_028967834.1"/>
    </source>
</evidence>
<dbReference type="PANTHER" id="PTHR23121">
    <property type="entry name" value="SODIUM-DEPENDENT GLUCOSE TRANSPORTER 1"/>
    <property type="match status" value="1"/>
</dbReference>
<evidence type="ECO:0000256" key="2">
    <source>
        <dbReference type="ARBA" id="ARBA00022989"/>
    </source>
</evidence>
<keyword evidence="2 4" id="KW-1133">Transmembrane helix</keyword>
<dbReference type="GO" id="GO:0022857">
    <property type="term" value="F:transmembrane transporter activity"/>
    <property type="evidence" value="ECO:0007669"/>
    <property type="project" value="InterPro"/>
</dbReference>
<evidence type="ECO:0000256" key="4">
    <source>
        <dbReference type="SAM" id="Phobius"/>
    </source>
</evidence>
<proteinExistence type="predicted"/>
<keyword evidence="3 4" id="KW-0472">Membrane</keyword>
<feature type="transmembrane region" description="Helical" evidence="4">
    <location>
        <begin position="273"/>
        <end position="293"/>
    </location>
</feature>
<feature type="transmembrane region" description="Helical" evidence="4">
    <location>
        <begin position="177"/>
        <end position="196"/>
    </location>
</feature>
<dbReference type="AlphaFoldDB" id="A0AAJ7SFS5"/>
<keyword evidence="5" id="KW-1185">Reference proteome</keyword>